<dbReference type="InterPro" id="IPR029058">
    <property type="entry name" value="AB_hydrolase_fold"/>
</dbReference>
<dbReference type="Gene3D" id="3.40.50.1820">
    <property type="entry name" value="alpha/beta hydrolase"/>
    <property type="match status" value="1"/>
</dbReference>
<proteinExistence type="inferred from homology"/>
<dbReference type="PIRSF" id="PIRSF001112">
    <property type="entry name" value="Epoxide_hydrolase"/>
    <property type="match status" value="1"/>
</dbReference>
<keyword evidence="3 6" id="KW-0378">Hydrolase</keyword>
<dbReference type="AlphaFoldDB" id="A0A366M9A0"/>
<dbReference type="GO" id="GO:0004301">
    <property type="term" value="F:epoxide hydrolase activity"/>
    <property type="evidence" value="ECO:0007669"/>
    <property type="project" value="TreeGrafter"/>
</dbReference>
<dbReference type="OrthoDB" id="5171248at2"/>
<dbReference type="SUPFAM" id="SSF53474">
    <property type="entry name" value="alpha/beta-Hydrolases"/>
    <property type="match status" value="1"/>
</dbReference>
<reference evidence="6 7" key="1">
    <citation type="submission" date="2018-06" db="EMBL/GenBank/DDBJ databases">
        <title>Sphaerisporangium craniellae sp. nov., isolated from a marine sponge in the South China Sea.</title>
        <authorList>
            <person name="Li L."/>
        </authorList>
    </citation>
    <scope>NUCLEOTIDE SEQUENCE [LARGE SCALE GENOMIC DNA]</scope>
    <source>
        <strain evidence="6 7">LHW63015</strain>
    </source>
</reference>
<dbReference type="PANTHER" id="PTHR21661:SF35">
    <property type="entry name" value="EPOXIDE HYDROLASE"/>
    <property type="match status" value="1"/>
</dbReference>
<evidence type="ECO:0000256" key="3">
    <source>
        <dbReference type="ARBA" id="ARBA00022801"/>
    </source>
</evidence>
<evidence type="ECO:0000313" key="6">
    <source>
        <dbReference type="EMBL" id="RBQ22052.1"/>
    </source>
</evidence>
<feature type="active site" description="Proton acceptor" evidence="4">
    <location>
        <position position="368"/>
    </location>
</feature>
<dbReference type="InterPro" id="IPR010497">
    <property type="entry name" value="Epoxide_hydro_N"/>
</dbReference>
<evidence type="ECO:0000313" key="7">
    <source>
        <dbReference type="Proteomes" id="UP000253303"/>
    </source>
</evidence>
<evidence type="ECO:0000259" key="5">
    <source>
        <dbReference type="Pfam" id="PF06441"/>
    </source>
</evidence>
<dbReference type="EMBL" id="QMEY01000001">
    <property type="protein sequence ID" value="RBQ22052.1"/>
    <property type="molecule type" value="Genomic_DNA"/>
</dbReference>
<dbReference type="Pfam" id="PF06441">
    <property type="entry name" value="EHN"/>
    <property type="match status" value="1"/>
</dbReference>
<gene>
    <name evidence="6" type="ORF">DP939_05165</name>
</gene>
<name>A0A366M9A0_9ACTN</name>
<dbReference type="GO" id="GO:0097176">
    <property type="term" value="P:epoxide metabolic process"/>
    <property type="evidence" value="ECO:0007669"/>
    <property type="project" value="TreeGrafter"/>
</dbReference>
<dbReference type="PRINTS" id="PR00412">
    <property type="entry name" value="EPOXHYDRLASE"/>
</dbReference>
<dbReference type="RefSeq" id="WP_113979355.1">
    <property type="nucleotide sequence ID" value="NZ_QMEY01000001.1"/>
</dbReference>
<comment type="caution">
    <text evidence="6">The sequence shown here is derived from an EMBL/GenBank/DDBJ whole genome shotgun (WGS) entry which is preliminary data.</text>
</comment>
<organism evidence="6 7">
    <name type="scientific">Spongiactinospora rosea</name>
    <dbReference type="NCBI Taxonomy" id="2248750"/>
    <lineage>
        <taxon>Bacteria</taxon>
        <taxon>Bacillati</taxon>
        <taxon>Actinomycetota</taxon>
        <taxon>Actinomycetes</taxon>
        <taxon>Streptosporangiales</taxon>
        <taxon>Streptosporangiaceae</taxon>
        <taxon>Spongiactinospora</taxon>
    </lineage>
</organism>
<dbReference type="PANTHER" id="PTHR21661">
    <property type="entry name" value="EPOXIDE HYDROLASE 1-RELATED"/>
    <property type="match status" value="1"/>
</dbReference>
<dbReference type="InterPro" id="IPR000639">
    <property type="entry name" value="Epox_hydrolase-like"/>
</dbReference>
<protein>
    <submittedName>
        <fullName evidence="6">Epoxide hydrolase</fullName>
    </submittedName>
</protein>
<feature type="active site" description="Proton donor" evidence="4">
    <location>
        <position position="312"/>
    </location>
</feature>
<keyword evidence="2" id="KW-0058">Aromatic hydrocarbons catabolism</keyword>
<sequence>MENEIRPFRIDVPQADLDDLADRLGRTRWPRGVQSTSWTRGVPLGYLRDLARYWAEEFDWRAQEAALNEIPQFVTTIDGQDVHFMHVRSPEPDALPLVLTHGWPSSPLEFRRVIGPLTDPRAHGGDPADAFHVVLPSLPGYGFSTPVREEGWGNLFRVASAWAELMARLGYERYGVHGTDAGAGVASLLGMIAADRAAGVHLTGTSAAMPFGPPIDVEAVPAADRARAERFNRLQREGLGYLHIQATRPQTLGYGLNDSPVAQLAWIVEKFAEWTDPALALPEEAVDRDDLLTAISVYWFTGSGASSAHGTYEGMQAYREMAGNSGDWEAAPPVPTGVAVFAGDDTIRSLMDPAGHIGHWSEYDRGGHFPAMEVPELLSGDLRKFFRPLR</sequence>
<dbReference type="InterPro" id="IPR016292">
    <property type="entry name" value="Epoxide_hydrolase"/>
</dbReference>
<evidence type="ECO:0000256" key="2">
    <source>
        <dbReference type="ARBA" id="ARBA00022797"/>
    </source>
</evidence>
<feature type="active site" description="Nucleophile" evidence="4">
    <location>
        <position position="180"/>
    </location>
</feature>
<evidence type="ECO:0000256" key="4">
    <source>
        <dbReference type="PIRSR" id="PIRSR001112-1"/>
    </source>
</evidence>
<feature type="domain" description="Epoxide hydrolase N-terminal" evidence="5">
    <location>
        <begin position="5"/>
        <end position="110"/>
    </location>
</feature>
<comment type="similarity">
    <text evidence="1">Belongs to the peptidase S33 family.</text>
</comment>
<evidence type="ECO:0000256" key="1">
    <source>
        <dbReference type="ARBA" id="ARBA00010088"/>
    </source>
</evidence>
<keyword evidence="7" id="KW-1185">Reference proteome</keyword>
<accession>A0A366M9A0</accession>
<dbReference type="Proteomes" id="UP000253303">
    <property type="component" value="Unassembled WGS sequence"/>
</dbReference>